<dbReference type="Proteomes" id="UP000318055">
    <property type="component" value="Chromosome"/>
</dbReference>
<organism evidence="2 3">
    <name type="scientific">Sphingomonas suaedae</name>
    <dbReference type="NCBI Taxonomy" id="2599297"/>
    <lineage>
        <taxon>Bacteria</taxon>
        <taxon>Pseudomonadati</taxon>
        <taxon>Pseudomonadota</taxon>
        <taxon>Alphaproteobacteria</taxon>
        <taxon>Sphingomonadales</taxon>
        <taxon>Sphingomonadaceae</taxon>
        <taxon>Sphingomonas</taxon>
    </lineage>
</organism>
<dbReference type="RefSeq" id="WP_145848534.1">
    <property type="nucleotide sequence ID" value="NZ_CP042239.1"/>
</dbReference>
<feature type="transmembrane region" description="Helical" evidence="1">
    <location>
        <begin position="6"/>
        <end position="39"/>
    </location>
</feature>
<dbReference type="PIRSF" id="PIRSF016789">
    <property type="entry name" value="DUF454"/>
    <property type="match status" value="1"/>
</dbReference>
<reference evidence="2 3" key="1">
    <citation type="submission" date="2019-07" db="EMBL/GenBank/DDBJ databases">
        <title>Sphingomonas alkalisoli sp. nov., isolated from rhizosphere soil of Suaedae salsa.</title>
        <authorList>
            <person name="Zhang H."/>
            <person name="Xu L."/>
            <person name="Zhang J.-X."/>
            <person name="Sun J.-Q."/>
        </authorList>
    </citation>
    <scope>NUCLEOTIDE SEQUENCE [LARGE SCALE GENOMIC DNA]</scope>
    <source>
        <strain evidence="2 3">XS-10</strain>
    </source>
</reference>
<accession>A0A518RIA1</accession>
<keyword evidence="1" id="KW-1133">Transmembrane helix</keyword>
<name>A0A518RIA1_9SPHN</name>
<dbReference type="KEGG" id="ssua:FPZ54_15080"/>
<keyword evidence="3" id="KW-1185">Reference proteome</keyword>
<feature type="transmembrane region" description="Helical" evidence="1">
    <location>
        <begin position="72"/>
        <end position="90"/>
    </location>
</feature>
<gene>
    <name evidence="2" type="ORF">FPZ54_15080</name>
</gene>
<dbReference type="EMBL" id="CP042239">
    <property type="protein sequence ID" value="QDX27196.1"/>
    <property type="molecule type" value="Genomic_DNA"/>
</dbReference>
<dbReference type="Pfam" id="PF04304">
    <property type="entry name" value="DUF454"/>
    <property type="match status" value="1"/>
</dbReference>
<sequence length="117" mass="12722">MRRHLYLIAGFLCLGLAVIGALLPVMPTTVFVIMAAYCFARSSPRLEARLLEHPRFGPHIVRWREKGAVSRSGKVAASIAFAVSIVLTLALTAMPWPLVTIAAAVVIGGWLWSRPEA</sequence>
<protein>
    <submittedName>
        <fullName evidence="2">DUF454 domain-containing protein</fullName>
    </submittedName>
</protein>
<evidence type="ECO:0000313" key="2">
    <source>
        <dbReference type="EMBL" id="QDX27196.1"/>
    </source>
</evidence>
<keyword evidence="1" id="KW-0472">Membrane</keyword>
<evidence type="ECO:0000256" key="1">
    <source>
        <dbReference type="SAM" id="Phobius"/>
    </source>
</evidence>
<dbReference type="AlphaFoldDB" id="A0A518RIA1"/>
<dbReference type="InterPro" id="IPR007401">
    <property type="entry name" value="DUF454"/>
</dbReference>
<proteinExistence type="predicted"/>
<dbReference type="GO" id="GO:0005886">
    <property type="term" value="C:plasma membrane"/>
    <property type="evidence" value="ECO:0007669"/>
    <property type="project" value="TreeGrafter"/>
</dbReference>
<dbReference type="PANTHER" id="PTHR35813">
    <property type="entry name" value="INNER MEMBRANE PROTEIN YBAN"/>
    <property type="match status" value="1"/>
</dbReference>
<dbReference type="OrthoDB" id="9816293at2"/>
<dbReference type="PANTHER" id="PTHR35813:SF1">
    <property type="entry name" value="INNER MEMBRANE PROTEIN YBAN"/>
    <property type="match status" value="1"/>
</dbReference>
<keyword evidence="1" id="KW-0812">Transmembrane</keyword>
<evidence type="ECO:0000313" key="3">
    <source>
        <dbReference type="Proteomes" id="UP000318055"/>
    </source>
</evidence>